<comment type="similarity">
    <text evidence="2">Belongs to the NAF1 family.</text>
</comment>
<organism evidence="10 11">
    <name type="scientific">Microbotryum intermedium</name>
    <dbReference type="NCBI Taxonomy" id="269621"/>
    <lineage>
        <taxon>Eukaryota</taxon>
        <taxon>Fungi</taxon>
        <taxon>Dikarya</taxon>
        <taxon>Basidiomycota</taxon>
        <taxon>Pucciniomycotina</taxon>
        <taxon>Microbotryomycetes</taxon>
        <taxon>Microbotryales</taxon>
        <taxon>Microbotryaceae</taxon>
        <taxon>Microbotryum</taxon>
    </lineage>
</organism>
<feature type="region of interest" description="Disordered" evidence="9">
    <location>
        <begin position="1"/>
        <end position="46"/>
    </location>
</feature>
<evidence type="ECO:0000256" key="5">
    <source>
        <dbReference type="ARBA" id="ARBA00022552"/>
    </source>
</evidence>
<dbReference type="GO" id="GO:0003723">
    <property type="term" value="F:RNA binding"/>
    <property type="evidence" value="ECO:0007669"/>
    <property type="project" value="UniProtKB-KW"/>
</dbReference>
<dbReference type="STRING" id="269621.A0A238FBM8"/>
<protein>
    <recommendedName>
        <fullName evidence="3">H/ACA ribonucleoprotein complex non-core subunit NAF1</fullName>
    </recommendedName>
</protein>
<feature type="compositionally biased region" description="Basic and acidic residues" evidence="9">
    <location>
        <begin position="596"/>
        <end position="609"/>
    </location>
</feature>
<feature type="region of interest" description="Disordered" evidence="9">
    <location>
        <begin position="61"/>
        <end position="119"/>
    </location>
</feature>
<evidence type="ECO:0000256" key="7">
    <source>
        <dbReference type="ARBA" id="ARBA00022884"/>
    </source>
</evidence>
<feature type="compositionally biased region" description="Polar residues" evidence="9">
    <location>
        <begin position="1"/>
        <end position="19"/>
    </location>
</feature>
<dbReference type="GO" id="GO:0006364">
    <property type="term" value="P:rRNA processing"/>
    <property type="evidence" value="ECO:0007669"/>
    <property type="project" value="UniProtKB-KW"/>
</dbReference>
<feature type="region of interest" description="Disordered" evidence="9">
    <location>
        <begin position="788"/>
        <end position="837"/>
    </location>
</feature>
<feature type="region of interest" description="Disordered" evidence="9">
    <location>
        <begin position="481"/>
        <end position="500"/>
    </location>
</feature>
<evidence type="ECO:0000256" key="8">
    <source>
        <dbReference type="ARBA" id="ARBA00023242"/>
    </source>
</evidence>
<evidence type="ECO:0000256" key="2">
    <source>
        <dbReference type="ARBA" id="ARBA00009801"/>
    </source>
</evidence>
<feature type="compositionally biased region" description="Low complexity" evidence="9">
    <location>
        <begin position="20"/>
        <end position="38"/>
    </location>
</feature>
<evidence type="ECO:0000256" key="4">
    <source>
        <dbReference type="ARBA" id="ARBA00022517"/>
    </source>
</evidence>
<dbReference type="PANTHER" id="PTHR31633">
    <property type="entry name" value="H/ACA RIBONUCLEOPROTEIN COMPLEX NON-CORE SUBUNIT NAF1"/>
    <property type="match status" value="1"/>
</dbReference>
<dbReference type="InterPro" id="IPR040309">
    <property type="entry name" value="Naf1"/>
</dbReference>
<feature type="compositionally biased region" description="Polar residues" evidence="9">
    <location>
        <begin position="102"/>
        <end position="119"/>
    </location>
</feature>
<dbReference type="InterPro" id="IPR009000">
    <property type="entry name" value="Transl_B-barrel_sf"/>
</dbReference>
<gene>
    <name evidence="10" type="ORF">BQ2448_2838</name>
</gene>
<keyword evidence="4" id="KW-0690">Ribosome biogenesis</keyword>
<evidence type="ECO:0000256" key="9">
    <source>
        <dbReference type="SAM" id="MobiDB-lite"/>
    </source>
</evidence>
<dbReference type="Pfam" id="PF04410">
    <property type="entry name" value="Gar1"/>
    <property type="match status" value="1"/>
</dbReference>
<feature type="compositionally biased region" description="Basic and acidic residues" evidence="9">
    <location>
        <begin position="522"/>
        <end position="542"/>
    </location>
</feature>
<dbReference type="InterPro" id="IPR038664">
    <property type="entry name" value="Gar1/Naf1_Cbf5-bd_sf"/>
</dbReference>
<evidence type="ECO:0000256" key="6">
    <source>
        <dbReference type="ARBA" id="ARBA00022553"/>
    </source>
</evidence>
<comment type="subcellular location">
    <subcellularLocation>
        <location evidence="1">Nucleus</location>
    </subcellularLocation>
</comment>
<name>A0A238FBM8_9BASI</name>
<feature type="compositionally biased region" description="Acidic residues" evidence="9">
    <location>
        <begin position="226"/>
        <end position="254"/>
    </location>
</feature>
<evidence type="ECO:0000313" key="11">
    <source>
        <dbReference type="Proteomes" id="UP000198372"/>
    </source>
</evidence>
<dbReference type="InterPro" id="IPR007504">
    <property type="entry name" value="H/ACA_rnp_Gar1/Naf1"/>
</dbReference>
<feature type="region of interest" description="Disordered" evidence="9">
    <location>
        <begin position="511"/>
        <end position="669"/>
    </location>
</feature>
<evidence type="ECO:0000313" key="10">
    <source>
        <dbReference type="EMBL" id="SCV71250.1"/>
    </source>
</evidence>
<feature type="compositionally biased region" description="Gly residues" evidence="9">
    <location>
        <begin position="814"/>
        <end position="823"/>
    </location>
</feature>
<dbReference type="Proteomes" id="UP000198372">
    <property type="component" value="Unassembled WGS sequence"/>
</dbReference>
<dbReference type="PANTHER" id="PTHR31633:SF1">
    <property type="entry name" value="H_ACA RIBONUCLEOPROTEIN COMPLEX NON-CORE SUBUNIT NAF1"/>
    <property type="match status" value="1"/>
</dbReference>
<keyword evidence="7" id="KW-0694">RNA-binding</keyword>
<keyword evidence="6" id="KW-0597">Phosphoprotein</keyword>
<dbReference type="OrthoDB" id="21550at2759"/>
<dbReference type="GO" id="GO:0000493">
    <property type="term" value="P:box H/ACA snoRNP assembly"/>
    <property type="evidence" value="ECO:0007669"/>
    <property type="project" value="InterPro"/>
</dbReference>
<feature type="compositionally biased region" description="Basic and acidic residues" evidence="9">
    <location>
        <begin position="192"/>
        <end position="210"/>
    </location>
</feature>
<proteinExistence type="inferred from homology"/>
<reference evidence="11" key="1">
    <citation type="submission" date="2016-09" db="EMBL/GenBank/DDBJ databases">
        <authorList>
            <person name="Jeantristanb JTB J.-T."/>
            <person name="Ricardo R."/>
        </authorList>
    </citation>
    <scope>NUCLEOTIDE SEQUENCE [LARGE SCALE GENOMIC DNA]</scope>
</reference>
<feature type="compositionally biased region" description="Low complexity" evidence="9">
    <location>
        <begin position="73"/>
        <end position="99"/>
    </location>
</feature>
<keyword evidence="5" id="KW-0698">rRNA processing</keyword>
<dbReference type="GO" id="GO:0005732">
    <property type="term" value="C:sno(s)RNA-containing ribonucleoprotein complex"/>
    <property type="evidence" value="ECO:0007669"/>
    <property type="project" value="InterPro"/>
</dbReference>
<evidence type="ECO:0000256" key="3">
    <source>
        <dbReference type="ARBA" id="ARBA00021438"/>
    </source>
</evidence>
<dbReference type="SUPFAM" id="SSF50447">
    <property type="entry name" value="Translation proteins"/>
    <property type="match status" value="1"/>
</dbReference>
<feature type="compositionally biased region" description="Gly residues" evidence="9">
    <location>
        <begin position="646"/>
        <end position="655"/>
    </location>
</feature>
<dbReference type="GO" id="GO:0001522">
    <property type="term" value="P:pseudouridine synthesis"/>
    <property type="evidence" value="ECO:0007669"/>
    <property type="project" value="InterPro"/>
</dbReference>
<dbReference type="AlphaFoldDB" id="A0A238FBM8"/>
<sequence length="837" mass="88986">MGSSSQVIDLTGSIEGSNEASSTGIDLSSSATSSALRAGETETGYIIDLTTPKASIGAEEEMTAVVESESAAHDVTTATTTTTANSSSASTSHTAEAEAPVPSTSSNSDPAPTSPKNINLTSLPHDITHILQLGVADPERAESMTDYAQLVKDLKAKVIQSRNPNKAKALNTINTGEADSSMREEGEELEEDLARVEDEMKGQGVERVEQVQESNSIQIYRAADSSSEEEEDEESSSDDSSSEDDSSSSSEDEPTQTSHCQQNRPTQRQVLIDSDQSDLSDSEDHNPSPSSKNVPKTEHELDEDTSVPSLPEIELLPEDVDIVRFGVVQNLIENVAVVRADTTGSYRVLDQGTIVCWEDRKIAGTIFDTFGSVFQPFYSLRFPPTSPPSPAAFTTSRPLFYAPTSATFVFTRELQAQKGSDASNVWDEEVGEGEIEFSDDEAEQEYKRALKSEKKGKKKATLGGGVGGSQASTLVSSLGGLKSLPLKPSGPLPEIDEEGPYNLVQRPKGLHLMGALPPSGPEGRRMFERDTGRTVEGEKEFEFSDDDETEKGVIKNEDGEERSVGDDDEEMDDTKQAELARSMAGPPGRGGKRGRGRSERGGKGSDRSSRGGGRGRGSPSEGRGRGRGRGRGANNQLARGDRPSNLGGGGGGGGGDQRRQVAPLPNRAPIGLPMRPVGMSEFIAQPPMGLPQNFAFGLPTNPHLPPPPQQQMFNLAPQPPMMPPNTGGIYNPHFQLQPTGPYPNFPGLTYAYPQPSFTPDFSAGAQGAYNPRFFPNGTPPPNLMMGGQGRGPEGSGLMMGTGPYGYVPPPPQGQGQGGQAAGRGRGRGRGSMNEDAR</sequence>
<feature type="compositionally biased region" description="Polar residues" evidence="9">
    <location>
        <begin position="255"/>
        <end position="269"/>
    </location>
</feature>
<feature type="compositionally biased region" description="Low complexity" evidence="9">
    <location>
        <begin position="481"/>
        <end position="493"/>
    </location>
</feature>
<feature type="region of interest" description="Disordered" evidence="9">
    <location>
        <begin position="168"/>
        <end position="310"/>
    </location>
</feature>
<dbReference type="Gene3D" id="2.40.10.230">
    <property type="entry name" value="Probable tRNA pseudouridine synthase domain"/>
    <property type="match status" value="1"/>
</dbReference>
<accession>A0A238FBM8</accession>
<keyword evidence="11" id="KW-1185">Reference proteome</keyword>
<feature type="compositionally biased region" description="Basic and acidic residues" evidence="9">
    <location>
        <begin position="550"/>
        <end position="565"/>
    </location>
</feature>
<dbReference type="GO" id="GO:0005634">
    <property type="term" value="C:nucleus"/>
    <property type="evidence" value="ECO:0007669"/>
    <property type="project" value="UniProtKB-SubCell"/>
</dbReference>
<feature type="region of interest" description="Disordered" evidence="9">
    <location>
        <begin position="450"/>
        <end position="469"/>
    </location>
</feature>
<evidence type="ECO:0000256" key="1">
    <source>
        <dbReference type="ARBA" id="ARBA00004123"/>
    </source>
</evidence>
<dbReference type="EMBL" id="FMSP01000007">
    <property type="protein sequence ID" value="SCV71250.1"/>
    <property type="molecule type" value="Genomic_DNA"/>
</dbReference>
<keyword evidence="8" id="KW-0539">Nucleus</keyword>
<feature type="compositionally biased region" description="Gly residues" evidence="9">
    <location>
        <begin position="788"/>
        <end position="803"/>
    </location>
</feature>